<keyword evidence="3" id="KW-1185">Reference proteome</keyword>
<comment type="caution">
    <text evidence="2">The sequence shown here is derived from an EMBL/GenBank/DDBJ whole genome shotgun (WGS) entry which is preliminary data.</text>
</comment>
<reference evidence="3" key="1">
    <citation type="submission" date="2017-11" db="EMBL/GenBank/DDBJ databases">
        <title>The draft genome sequence of Chromatocurvus sp. F02.</title>
        <authorList>
            <person name="Du Z.-J."/>
            <person name="Chang Y.-Q."/>
        </authorList>
    </citation>
    <scope>NUCLEOTIDE SEQUENCE [LARGE SCALE GENOMIC DNA]</scope>
    <source>
        <strain evidence="3">F02</strain>
    </source>
</reference>
<protein>
    <submittedName>
        <fullName evidence="2">Uncharacterized protein</fullName>
    </submittedName>
</protein>
<feature type="compositionally biased region" description="Polar residues" evidence="1">
    <location>
        <begin position="331"/>
        <end position="344"/>
    </location>
</feature>
<dbReference type="AlphaFoldDB" id="A0A2N5Y2T3"/>
<evidence type="ECO:0000256" key="1">
    <source>
        <dbReference type="SAM" id="MobiDB-lite"/>
    </source>
</evidence>
<feature type="region of interest" description="Disordered" evidence="1">
    <location>
        <begin position="36"/>
        <end position="55"/>
    </location>
</feature>
<dbReference type="OrthoDB" id="9757917at2"/>
<name>A0A2N5Y2T3_9GAMM</name>
<accession>A0A2N5Y2T3</accession>
<feature type="region of interest" description="Disordered" evidence="1">
    <location>
        <begin position="253"/>
        <end position="344"/>
    </location>
</feature>
<organism evidence="2 3">
    <name type="scientific">Kineobactrum sediminis</name>
    <dbReference type="NCBI Taxonomy" id="1905677"/>
    <lineage>
        <taxon>Bacteria</taxon>
        <taxon>Pseudomonadati</taxon>
        <taxon>Pseudomonadota</taxon>
        <taxon>Gammaproteobacteria</taxon>
        <taxon>Cellvibrionales</taxon>
        <taxon>Halieaceae</taxon>
        <taxon>Kineobactrum</taxon>
    </lineage>
</organism>
<evidence type="ECO:0000313" key="2">
    <source>
        <dbReference type="EMBL" id="PLW82688.1"/>
    </source>
</evidence>
<dbReference type="RefSeq" id="WP_101521156.1">
    <property type="nucleotide sequence ID" value="NZ_PKLZ01000007.1"/>
</dbReference>
<dbReference type="EMBL" id="PKLZ01000007">
    <property type="protein sequence ID" value="PLW82688.1"/>
    <property type="molecule type" value="Genomic_DNA"/>
</dbReference>
<dbReference type="Proteomes" id="UP000234845">
    <property type="component" value="Unassembled WGS sequence"/>
</dbReference>
<sequence>MYRYSVDSAVTYTSEDLVLFKESPFASWMERLTVENPGHGIAPDAGSQPPGNSMQRQDDVAEILRAEGRQVRLIEWEETESERRGATMEAMREGIDFIINGQLAVGPLSGSANLLMRTSGFSELGDYLYVPCDTQGKTNLHSAFRLCFLADLLHSLQGVLSPRMLIVRGGADLVPLQTEDHIYHYLAVKHRFMDAQRQFRKHRMPDPSVSAHFGRWSDCANQVLRQRALAQPPETLASDLAPLVNEDPREPVAELAERRRHRSSPPGLDDHYFPAPGSSAPIDVPGPHPLDSPGFNVAVRQQAVSQPEAIATRRPVVDQDDDRADEFSPVPFSSSLNTSAAFER</sequence>
<proteinExistence type="predicted"/>
<gene>
    <name evidence="2" type="ORF">CWI75_08890</name>
</gene>
<evidence type="ECO:0000313" key="3">
    <source>
        <dbReference type="Proteomes" id="UP000234845"/>
    </source>
</evidence>